<evidence type="ECO:0000313" key="3">
    <source>
        <dbReference type="Proteomes" id="UP000481153"/>
    </source>
</evidence>
<organism evidence="2 3">
    <name type="scientific">Aphanomyces euteiches</name>
    <dbReference type="NCBI Taxonomy" id="100861"/>
    <lineage>
        <taxon>Eukaryota</taxon>
        <taxon>Sar</taxon>
        <taxon>Stramenopiles</taxon>
        <taxon>Oomycota</taxon>
        <taxon>Saprolegniomycetes</taxon>
        <taxon>Saprolegniales</taxon>
        <taxon>Verrucalvaceae</taxon>
        <taxon>Aphanomyces</taxon>
    </lineage>
</organism>
<accession>A0A6G0WIS5</accession>
<name>A0A6G0WIS5_9STRA</name>
<gene>
    <name evidence="2" type="ORF">Ae201684_014766</name>
</gene>
<dbReference type="VEuPathDB" id="FungiDB:AeMF1_006385"/>
<feature type="compositionally biased region" description="Basic and acidic residues" evidence="1">
    <location>
        <begin position="1"/>
        <end position="19"/>
    </location>
</feature>
<comment type="caution">
    <text evidence="2">The sequence shown here is derived from an EMBL/GenBank/DDBJ whole genome shotgun (WGS) entry which is preliminary data.</text>
</comment>
<sequence length="367" mass="42542">MAVPTTKERNTRNRNEYQRKAQKRYRKERTVYRVELRQRAMELEAQLQAVGAATTSTLAAPGAGSESTAIHRRTYLGGHEIAHVRHQEPRQAVLIHDLDAQFTVLSVANRDSVVEGQRDTCLRHGHETWQHVSLLEDPAARRLGFDWITQQLYHNSRRIFASNGFPATHDLFFSVDLGVDDQFKVLIRHQRVVNVAFEDVTAAYRRFFIDSNGFGYALLETNHGDETALHKMNMVYRRRNSGNPRIGDVVQNYLHRQFVDENRSMLVARNILSDDKNPLGLFKRDAAGWIVVERISDTTTLVKECWTIHSLMRGNEFATWQEEEAFYNLDLRHIPEHLQFAEFQQAVFRQGQSVLQKRNDFFHALLS</sequence>
<protein>
    <recommendedName>
        <fullName evidence="4">BZIP domain-containing protein</fullName>
    </recommendedName>
</protein>
<evidence type="ECO:0000256" key="1">
    <source>
        <dbReference type="SAM" id="MobiDB-lite"/>
    </source>
</evidence>
<feature type="region of interest" description="Disordered" evidence="1">
    <location>
        <begin position="1"/>
        <end position="24"/>
    </location>
</feature>
<dbReference type="Proteomes" id="UP000481153">
    <property type="component" value="Unassembled WGS sequence"/>
</dbReference>
<dbReference type="AlphaFoldDB" id="A0A6G0WIS5"/>
<proteinExistence type="predicted"/>
<evidence type="ECO:0008006" key="4">
    <source>
        <dbReference type="Google" id="ProtNLM"/>
    </source>
</evidence>
<evidence type="ECO:0000313" key="2">
    <source>
        <dbReference type="EMBL" id="KAF0727129.1"/>
    </source>
</evidence>
<dbReference type="EMBL" id="VJMJ01000201">
    <property type="protein sequence ID" value="KAF0727129.1"/>
    <property type="molecule type" value="Genomic_DNA"/>
</dbReference>
<keyword evidence="3" id="KW-1185">Reference proteome</keyword>
<reference evidence="2 3" key="1">
    <citation type="submission" date="2019-07" db="EMBL/GenBank/DDBJ databases">
        <title>Genomics analysis of Aphanomyces spp. identifies a new class of oomycete effector associated with host adaptation.</title>
        <authorList>
            <person name="Gaulin E."/>
        </authorList>
    </citation>
    <scope>NUCLEOTIDE SEQUENCE [LARGE SCALE GENOMIC DNA]</scope>
    <source>
        <strain evidence="2 3">ATCC 201684</strain>
    </source>
</reference>